<evidence type="ECO:0000256" key="1">
    <source>
        <dbReference type="SAM" id="MobiDB-lite"/>
    </source>
</evidence>
<reference evidence="2 3" key="1">
    <citation type="submission" date="2024-11" db="EMBL/GenBank/DDBJ databases">
        <title>Adaptive evolution of stress response genes in parasites aligns with host niche diversity.</title>
        <authorList>
            <person name="Hahn C."/>
            <person name="Resl P."/>
        </authorList>
    </citation>
    <scope>NUCLEOTIDE SEQUENCE [LARGE SCALE GENOMIC DNA]</scope>
    <source>
        <strain evidence="2">EGGRZ-B1_66</strain>
        <tissue evidence="2">Body</tissue>
    </source>
</reference>
<dbReference type="Proteomes" id="UP001626550">
    <property type="component" value="Unassembled WGS sequence"/>
</dbReference>
<protein>
    <submittedName>
        <fullName evidence="2">Uncharacterized protein</fullName>
    </submittedName>
</protein>
<sequence>MGFQGGKSYKIRVHLSGEEVFETGPDTTIHIDFRSKTTANPNPEEEFETGEEWIPTETPREAGRNPVDNGTKMHMLMWCHNKREQLFILLCYLSLFSCKFTAGKVRNLQCSQKSEGSNVICSWMRPVNIIGNQRHYIILVDDAYNVMIRVTDEKKENYTHEFKNMGSSSFEGGKTYEIKVYLIGGSPSVIETGLETTIMYQFRSHTTVTPKVETTTEQDWVPDEEAEPSRKPGKKKKKMSQDCGSFFSLYQLY</sequence>
<organism evidence="2 3">
    <name type="scientific">Cichlidogyrus casuarinus</name>
    <dbReference type="NCBI Taxonomy" id="1844966"/>
    <lineage>
        <taxon>Eukaryota</taxon>
        <taxon>Metazoa</taxon>
        <taxon>Spiralia</taxon>
        <taxon>Lophotrochozoa</taxon>
        <taxon>Platyhelminthes</taxon>
        <taxon>Monogenea</taxon>
        <taxon>Monopisthocotylea</taxon>
        <taxon>Dactylogyridea</taxon>
        <taxon>Ancyrocephalidae</taxon>
        <taxon>Cichlidogyrus</taxon>
    </lineage>
</organism>
<dbReference type="EMBL" id="JBJKFK010001739">
    <property type="protein sequence ID" value="KAL3312339.1"/>
    <property type="molecule type" value="Genomic_DNA"/>
</dbReference>
<dbReference type="AlphaFoldDB" id="A0ABD2PYJ1"/>
<gene>
    <name evidence="2" type="ORF">Ciccas_009071</name>
</gene>
<evidence type="ECO:0000313" key="3">
    <source>
        <dbReference type="Proteomes" id="UP001626550"/>
    </source>
</evidence>
<evidence type="ECO:0000313" key="2">
    <source>
        <dbReference type="EMBL" id="KAL3312339.1"/>
    </source>
</evidence>
<name>A0ABD2PYJ1_9PLAT</name>
<feature type="region of interest" description="Disordered" evidence="1">
    <location>
        <begin position="211"/>
        <end position="241"/>
    </location>
</feature>
<comment type="caution">
    <text evidence="2">The sequence shown here is derived from an EMBL/GenBank/DDBJ whole genome shotgun (WGS) entry which is preliminary data.</text>
</comment>
<keyword evidence="3" id="KW-1185">Reference proteome</keyword>
<accession>A0ABD2PYJ1</accession>
<proteinExistence type="predicted"/>